<evidence type="ECO:0000313" key="4">
    <source>
        <dbReference type="EMBL" id="REG27954.1"/>
    </source>
</evidence>
<dbReference type="Gene3D" id="1.10.443.10">
    <property type="entry name" value="Intergrase catalytic core"/>
    <property type="match status" value="1"/>
</dbReference>
<name>A0AAC8Q221_9BACT</name>
<evidence type="ECO:0000313" key="5">
    <source>
        <dbReference type="Proteomes" id="UP000035579"/>
    </source>
</evidence>
<proteinExistence type="predicted"/>
<dbReference type="AlphaFoldDB" id="A0AAC8Q221"/>
<dbReference type="KEGG" id="age:AA314_01130"/>
<evidence type="ECO:0000259" key="2">
    <source>
        <dbReference type="Pfam" id="PF00589"/>
    </source>
</evidence>
<keyword evidence="6" id="KW-1185">Reference proteome</keyword>
<keyword evidence="1" id="KW-0233">DNA recombination</keyword>
<feature type="domain" description="Tyr recombinase" evidence="2">
    <location>
        <begin position="2"/>
        <end position="29"/>
    </location>
</feature>
<reference evidence="3 5" key="1">
    <citation type="submission" date="2015-05" db="EMBL/GenBank/DDBJ databases">
        <title>Genome assembly of Archangium gephyra DSM 2261.</title>
        <authorList>
            <person name="Sharma G."/>
            <person name="Subramanian S."/>
        </authorList>
    </citation>
    <scope>NUCLEOTIDE SEQUENCE [LARGE SCALE GENOMIC DNA]</scope>
    <source>
        <strain evidence="3 5">DSM 2261</strain>
    </source>
</reference>
<sequence length="58" mass="6287">MRGVPLKAIQELMGHATIEMTERYAHLSPEVRASAVQQLELPVPQIQAAPARSAEGAH</sequence>
<dbReference type="SUPFAM" id="SSF56349">
    <property type="entry name" value="DNA breaking-rejoining enzymes"/>
    <property type="match status" value="1"/>
</dbReference>
<dbReference type="GO" id="GO:0006310">
    <property type="term" value="P:DNA recombination"/>
    <property type="evidence" value="ECO:0007669"/>
    <property type="project" value="UniProtKB-KW"/>
</dbReference>
<reference evidence="4 6" key="2">
    <citation type="submission" date="2018-08" db="EMBL/GenBank/DDBJ databases">
        <title>Genomic Encyclopedia of Archaeal and Bacterial Type Strains, Phase II (KMG-II): from individual species to whole genera.</title>
        <authorList>
            <person name="Goeker M."/>
        </authorList>
    </citation>
    <scope>NUCLEOTIDE SEQUENCE [LARGE SCALE GENOMIC DNA]</scope>
    <source>
        <strain evidence="4 6">DSM 2261</strain>
    </source>
</reference>
<evidence type="ECO:0000256" key="1">
    <source>
        <dbReference type="ARBA" id="ARBA00023172"/>
    </source>
</evidence>
<dbReference type="Proteomes" id="UP000035579">
    <property type="component" value="Chromosome"/>
</dbReference>
<accession>A0AAC8Q221</accession>
<dbReference type="Proteomes" id="UP000256345">
    <property type="component" value="Unassembled WGS sequence"/>
</dbReference>
<dbReference type="InterPro" id="IPR002104">
    <property type="entry name" value="Integrase_catalytic"/>
</dbReference>
<dbReference type="GO" id="GO:0003677">
    <property type="term" value="F:DNA binding"/>
    <property type="evidence" value="ECO:0007669"/>
    <property type="project" value="InterPro"/>
</dbReference>
<dbReference type="Pfam" id="PF00589">
    <property type="entry name" value="Phage_integrase"/>
    <property type="match status" value="1"/>
</dbReference>
<evidence type="ECO:0000313" key="3">
    <source>
        <dbReference type="EMBL" id="AKI99503.1"/>
    </source>
</evidence>
<dbReference type="EMBL" id="CP011509">
    <property type="protein sequence ID" value="AKI99503.1"/>
    <property type="molecule type" value="Genomic_DNA"/>
</dbReference>
<organism evidence="3 5">
    <name type="scientific">Archangium gephyra</name>
    <dbReference type="NCBI Taxonomy" id="48"/>
    <lineage>
        <taxon>Bacteria</taxon>
        <taxon>Pseudomonadati</taxon>
        <taxon>Myxococcota</taxon>
        <taxon>Myxococcia</taxon>
        <taxon>Myxococcales</taxon>
        <taxon>Cystobacterineae</taxon>
        <taxon>Archangiaceae</taxon>
        <taxon>Archangium</taxon>
    </lineage>
</organism>
<evidence type="ECO:0000313" key="6">
    <source>
        <dbReference type="Proteomes" id="UP000256345"/>
    </source>
</evidence>
<gene>
    <name evidence="3" type="ORF">AA314_01130</name>
    <name evidence="4" type="ORF">ATI61_109296</name>
</gene>
<dbReference type="InterPro" id="IPR011010">
    <property type="entry name" value="DNA_brk_join_enz"/>
</dbReference>
<dbReference type="GO" id="GO:0015074">
    <property type="term" value="P:DNA integration"/>
    <property type="evidence" value="ECO:0007669"/>
    <property type="project" value="InterPro"/>
</dbReference>
<protein>
    <submittedName>
        <fullName evidence="3">Mobile element protein</fullName>
    </submittedName>
    <submittedName>
        <fullName evidence="4">Phage integrase family protein</fullName>
    </submittedName>
</protein>
<dbReference type="EMBL" id="QUMU01000009">
    <property type="protein sequence ID" value="REG27954.1"/>
    <property type="molecule type" value="Genomic_DNA"/>
</dbReference>
<dbReference type="InterPro" id="IPR013762">
    <property type="entry name" value="Integrase-like_cat_sf"/>
</dbReference>